<dbReference type="PROSITE" id="PS51257">
    <property type="entry name" value="PROKAR_LIPOPROTEIN"/>
    <property type="match status" value="1"/>
</dbReference>
<dbReference type="Pfam" id="PF09375">
    <property type="entry name" value="Peptidase_M75"/>
    <property type="match status" value="1"/>
</dbReference>
<accession>A0A502KZ65</accession>
<dbReference type="RefSeq" id="WP_140602850.1">
    <property type="nucleotide sequence ID" value="NZ_SAWY01000018.1"/>
</dbReference>
<dbReference type="InterPro" id="IPR034982">
    <property type="entry name" value="Imelysin-like_IrpA"/>
</dbReference>
<dbReference type="AlphaFoldDB" id="A0A502KZ65"/>
<feature type="chain" id="PRO_5021359345" evidence="3">
    <location>
        <begin position="26"/>
        <end position="382"/>
    </location>
</feature>
<evidence type="ECO:0000313" key="5">
    <source>
        <dbReference type="EMBL" id="TPH15839.1"/>
    </source>
</evidence>
<evidence type="ECO:0000256" key="1">
    <source>
        <dbReference type="ARBA" id="ARBA00004196"/>
    </source>
</evidence>
<gene>
    <name evidence="5" type="ORF">EPA86_07670</name>
</gene>
<sequence>MKFNKSILAVAVSAMFITSCGSSSSSNETVVEPEPSGFAFEATELITNLTNDIIVLGYQSLNDKAETFLLSTQNLVNTPTAENLAVAQQAWKDVRVPWEQGEAHIFGPVDALSIDPHLDTWPLNTSDLEELLATQTSFSADELSSWNDDVQGFHTMEFLLFGDGVIDNNKTIDEMTALEREYLAASAEVFKKHTQTLFDAWTVTNDPNIENSPAYKDLLLTPDNEVYSSQLGVIEELINGMIGIVDEVGNGKIAEPYGTSVETSDTSKVESQYSWNSLTDFTDNIQGVQNVYRGEFPNQADKTGLIDFVNAADAELATRVDNEIVDAITKIRAIAGDNNLPFRQAITDVEARTRIQSAIDALTTLQTSLESDVLTLLQDWQQ</sequence>
<keyword evidence="2 3" id="KW-0732">Signal</keyword>
<feature type="signal peptide" evidence="3">
    <location>
        <begin position="1"/>
        <end position="25"/>
    </location>
</feature>
<keyword evidence="6" id="KW-1185">Reference proteome</keyword>
<evidence type="ECO:0000313" key="6">
    <source>
        <dbReference type="Proteomes" id="UP000315303"/>
    </source>
</evidence>
<organism evidence="5 6">
    <name type="scientific">Litorilituus lipolyticus</name>
    <dbReference type="NCBI Taxonomy" id="2491017"/>
    <lineage>
        <taxon>Bacteria</taxon>
        <taxon>Pseudomonadati</taxon>
        <taxon>Pseudomonadota</taxon>
        <taxon>Gammaproteobacteria</taxon>
        <taxon>Alteromonadales</taxon>
        <taxon>Colwelliaceae</taxon>
        <taxon>Litorilituus</taxon>
    </lineage>
</organism>
<dbReference type="Gene3D" id="1.20.1420.20">
    <property type="entry name" value="M75 peptidase, HXXE motif"/>
    <property type="match status" value="1"/>
</dbReference>
<feature type="domain" description="Imelysin-like" evidence="4">
    <location>
        <begin position="57"/>
        <end position="368"/>
    </location>
</feature>
<dbReference type="Proteomes" id="UP000315303">
    <property type="component" value="Unassembled WGS sequence"/>
</dbReference>
<evidence type="ECO:0000259" key="4">
    <source>
        <dbReference type="Pfam" id="PF09375"/>
    </source>
</evidence>
<dbReference type="InterPro" id="IPR018976">
    <property type="entry name" value="Imelysin-like"/>
</dbReference>
<reference evidence="5 6" key="1">
    <citation type="submission" date="2019-01" db="EMBL/GenBank/DDBJ databases">
        <title>Litorilituus lipolytica sp. nov., isolated from intertidal sand of the Yellow Sea in China.</title>
        <authorList>
            <person name="Liu A."/>
        </authorList>
    </citation>
    <scope>NUCLEOTIDE SEQUENCE [LARGE SCALE GENOMIC DNA]</scope>
    <source>
        <strain evidence="5 6">RZ04</strain>
    </source>
</reference>
<comment type="caution">
    <text evidence="5">The sequence shown here is derived from an EMBL/GenBank/DDBJ whole genome shotgun (WGS) entry which is preliminary data.</text>
</comment>
<dbReference type="CDD" id="cd14658">
    <property type="entry name" value="Imelysin-like_IrpA"/>
    <property type="match status" value="1"/>
</dbReference>
<proteinExistence type="predicted"/>
<protein>
    <submittedName>
        <fullName evidence="5">Iron-regulated protein A</fullName>
    </submittedName>
</protein>
<comment type="subcellular location">
    <subcellularLocation>
        <location evidence="1">Cell envelope</location>
    </subcellularLocation>
</comment>
<name>A0A502KZ65_9GAMM</name>
<dbReference type="EMBL" id="SAWY01000018">
    <property type="protein sequence ID" value="TPH15839.1"/>
    <property type="molecule type" value="Genomic_DNA"/>
</dbReference>
<dbReference type="OrthoDB" id="5729110at2"/>
<evidence type="ECO:0000256" key="3">
    <source>
        <dbReference type="SAM" id="SignalP"/>
    </source>
</evidence>
<dbReference type="InterPro" id="IPR038352">
    <property type="entry name" value="Imelysin_sf"/>
</dbReference>
<dbReference type="GO" id="GO:0030313">
    <property type="term" value="C:cell envelope"/>
    <property type="evidence" value="ECO:0007669"/>
    <property type="project" value="UniProtKB-SubCell"/>
</dbReference>
<evidence type="ECO:0000256" key="2">
    <source>
        <dbReference type="ARBA" id="ARBA00022729"/>
    </source>
</evidence>